<dbReference type="RefSeq" id="WP_068865560.1">
    <property type="nucleotide sequence ID" value="NZ_LZYB01000008.1"/>
</dbReference>
<dbReference type="EMBL" id="LZYB01000008">
    <property type="protein sequence ID" value="OBV09957.1"/>
    <property type="molecule type" value="Genomic_DNA"/>
</dbReference>
<proteinExistence type="inferred from homology"/>
<dbReference type="PANTHER" id="PTHR43149">
    <property type="entry name" value="ENOYL-COA HYDRATASE"/>
    <property type="match status" value="1"/>
</dbReference>
<dbReference type="CDD" id="cd06558">
    <property type="entry name" value="crotonase-like"/>
    <property type="match status" value="1"/>
</dbReference>
<sequence length="272" mass="30237">MSATATTIVNDRVAIELGEDGVADVRLTRADKMNALDPDMFQRIIEAGSTLQRMKGLRAVVLSGEGRAFCAGLDLSNFARKPVEDEPSLTERTYGNANRAQQVAMQWRKLPVPVIAAVHGVCFGGGLQIASGADIRIVHPATRMAIMEMKWGLVPDMGGYVLWRGLVRDDVLRELIYTNREFTGAEAQQLGLATFVDEDPRERAFAIARTIALKNPHAIRAAKRLQAGMFERETDAILMEESLEQHAIMRTRNQVEAVMAEMERRKPNFEDV</sequence>
<dbReference type="InterPro" id="IPR045002">
    <property type="entry name" value="Ech1-like"/>
</dbReference>
<comment type="similarity">
    <text evidence="2 6">Belongs to the enoyl-CoA hydratase/isomerase family.</text>
</comment>
<evidence type="ECO:0000256" key="4">
    <source>
        <dbReference type="ARBA" id="ARBA00023098"/>
    </source>
</evidence>
<dbReference type="InterPro" id="IPR014748">
    <property type="entry name" value="Enoyl-CoA_hydra_C"/>
</dbReference>
<dbReference type="InterPro" id="IPR018376">
    <property type="entry name" value="Enoyl-CoA_hyd/isom_CS"/>
</dbReference>
<dbReference type="AlphaFoldDB" id="A0A1A7BEZ1"/>
<dbReference type="SUPFAM" id="SSF52096">
    <property type="entry name" value="ClpP/crotonase"/>
    <property type="match status" value="1"/>
</dbReference>
<dbReference type="InterPro" id="IPR001753">
    <property type="entry name" value="Enoyl-CoA_hydra/iso"/>
</dbReference>
<dbReference type="Gene3D" id="1.10.12.10">
    <property type="entry name" value="Lyase 2-enoyl-coa Hydratase, Chain A, domain 2"/>
    <property type="match status" value="1"/>
</dbReference>
<evidence type="ECO:0000256" key="3">
    <source>
        <dbReference type="ARBA" id="ARBA00022832"/>
    </source>
</evidence>
<evidence type="ECO:0000256" key="6">
    <source>
        <dbReference type="RuleBase" id="RU003707"/>
    </source>
</evidence>
<dbReference type="PROSITE" id="PS00166">
    <property type="entry name" value="ENOYL_COA_HYDRATASE"/>
    <property type="match status" value="1"/>
</dbReference>
<dbReference type="Gene3D" id="3.90.226.10">
    <property type="entry name" value="2-enoyl-CoA Hydratase, Chain A, domain 1"/>
    <property type="match status" value="1"/>
</dbReference>
<gene>
    <name evidence="7" type="ORF">I603_2518</name>
</gene>
<organism evidence="7 8">
    <name type="scientific">Erythrobacter dokdonensis DSW-74</name>
    <dbReference type="NCBI Taxonomy" id="1300349"/>
    <lineage>
        <taxon>Bacteria</taxon>
        <taxon>Pseudomonadati</taxon>
        <taxon>Pseudomonadota</taxon>
        <taxon>Alphaproteobacteria</taxon>
        <taxon>Sphingomonadales</taxon>
        <taxon>Erythrobacteraceae</taxon>
        <taxon>Erythrobacter/Porphyrobacter group</taxon>
        <taxon>Erythrobacter</taxon>
    </lineage>
</organism>
<keyword evidence="8" id="KW-1185">Reference proteome</keyword>
<dbReference type="InterPro" id="IPR029045">
    <property type="entry name" value="ClpP/crotonase-like_dom_sf"/>
</dbReference>
<keyword evidence="3" id="KW-0276">Fatty acid metabolism</keyword>
<dbReference type="GO" id="GO:0016853">
    <property type="term" value="F:isomerase activity"/>
    <property type="evidence" value="ECO:0007669"/>
    <property type="project" value="UniProtKB-KW"/>
</dbReference>
<evidence type="ECO:0000313" key="7">
    <source>
        <dbReference type="EMBL" id="OBV09957.1"/>
    </source>
</evidence>
<accession>A0A1A7BEZ1</accession>
<name>A0A1A7BEZ1_9SPHN</name>
<dbReference type="PANTHER" id="PTHR43149:SF1">
    <property type="entry name" value="DELTA(3,5)-DELTA(2,4)-DIENOYL-COA ISOMERASE, MITOCHONDRIAL"/>
    <property type="match status" value="1"/>
</dbReference>
<keyword evidence="4" id="KW-0443">Lipid metabolism</keyword>
<reference evidence="7 8" key="1">
    <citation type="submission" date="2016-06" db="EMBL/GenBank/DDBJ databases">
        <title>Genome sequence of Porphyrobacter dokdonensis DSW-74.</title>
        <authorList>
            <person name="Kim J.F."/>
            <person name="Song J.Y."/>
        </authorList>
    </citation>
    <scope>NUCLEOTIDE SEQUENCE [LARGE SCALE GENOMIC DNA]</scope>
    <source>
        <strain evidence="7 8">DSW-74</strain>
    </source>
</reference>
<evidence type="ECO:0000256" key="2">
    <source>
        <dbReference type="ARBA" id="ARBA00005254"/>
    </source>
</evidence>
<evidence type="ECO:0000313" key="8">
    <source>
        <dbReference type="Proteomes" id="UP000092484"/>
    </source>
</evidence>
<dbReference type="GO" id="GO:0006635">
    <property type="term" value="P:fatty acid beta-oxidation"/>
    <property type="evidence" value="ECO:0007669"/>
    <property type="project" value="UniProtKB-UniPathway"/>
</dbReference>
<keyword evidence="5" id="KW-0413">Isomerase</keyword>
<dbReference type="Proteomes" id="UP000092484">
    <property type="component" value="Unassembled WGS sequence"/>
</dbReference>
<evidence type="ECO:0000256" key="1">
    <source>
        <dbReference type="ARBA" id="ARBA00005005"/>
    </source>
</evidence>
<evidence type="ECO:0000256" key="5">
    <source>
        <dbReference type="ARBA" id="ARBA00023235"/>
    </source>
</evidence>
<dbReference type="PATRIC" id="fig|1300349.4.peg.2509"/>
<dbReference type="NCBIfam" id="NF005699">
    <property type="entry name" value="PRK07509.1"/>
    <property type="match status" value="1"/>
</dbReference>
<dbReference type="STRING" id="1300349.I603_2518"/>
<comment type="pathway">
    <text evidence="1">Lipid metabolism; fatty acid beta-oxidation.</text>
</comment>
<comment type="caution">
    <text evidence="7">The sequence shown here is derived from an EMBL/GenBank/DDBJ whole genome shotgun (WGS) entry which is preliminary data.</text>
</comment>
<dbReference type="Pfam" id="PF00378">
    <property type="entry name" value="ECH_1"/>
    <property type="match status" value="1"/>
</dbReference>
<dbReference type="UniPathway" id="UPA00659"/>
<protein>
    <submittedName>
        <fullName evidence="7">Enoyl-CoA hydratase</fullName>
    </submittedName>
</protein>